<evidence type="ECO:0000259" key="3">
    <source>
        <dbReference type="Pfam" id="PF20151"/>
    </source>
</evidence>
<feature type="transmembrane region" description="Helical" evidence="2">
    <location>
        <begin position="255"/>
        <end position="277"/>
    </location>
</feature>
<protein>
    <recommendedName>
        <fullName evidence="3">DUF6533 domain-containing protein</fullName>
    </recommendedName>
</protein>
<evidence type="ECO:0000313" key="5">
    <source>
        <dbReference type="Proteomes" id="UP000053647"/>
    </source>
</evidence>
<keyword evidence="2" id="KW-0812">Transmembrane</keyword>
<feature type="transmembrane region" description="Helical" evidence="2">
    <location>
        <begin position="162"/>
        <end position="182"/>
    </location>
</feature>
<dbReference type="InterPro" id="IPR045340">
    <property type="entry name" value="DUF6533"/>
</dbReference>
<name>A0A0C9SZ09_PAXIN</name>
<reference evidence="5" key="2">
    <citation type="submission" date="2015-01" db="EMBL/GenBank/DDBJ databases">
        <title>Evolutionary Origins and Diversification of the Mycorrhizal Mutualists.</title>
        <authorList>
            <consortium name="DOE Joint Genome Institute"/>
            <consortium name="Mycorrhizal Genomics Consortium"/>
            <person name="Kohler A."/>
            <person name="Kuo A."/>
            <person name="Nagy L.G."/>
            <person name="Floudas D."/>
            <person name="Copeland A."/>
            <person name="Barry K.W."/>
            <person name="Cichocki N."/>
            <person name="Veneault-Fourrey C."/>
            <person name="LaButti K."/>
            <person name="Lindquist E.A."/>
            <person name="Lipzen A."/>
            <person name="Lundell T."/>
            <person name="Morin E."/>
            <person name="Murat C."/>
            <person name="Riley R."/>
            <person name="Ohm R."/>
            <person name="Sun H."/>
            <person name="Tunlid A."/>
            <person name="Henrissat B."/>
            <person name="Grigoriev I.V."/>
            <person name="Hibbett D.S."/>
            <person name="Martin F."/>
        </authorList>
    </citation>
    <scope>NUCLEOTIDE SEQUENCE [LARGE SCALE GENOMIC DNA]</scope>
    <source>
        <strain evidence="5">ATCC 200175</strain>
    </source>
</reference>
<keyword evidence="5" id="KW-1185">Reference proteome</keyword>
<proteinExistence type="predicted"/>
<gene>
    <name evidence="4" type="ORF">PAXINDRAFT_18387</name>
</gene>
<feature type="transmembrane region" description="Helical" evidence="2">
    <location>
        <begin position="118"/>
        <end position="142"/>
    </location>
</feature>
<organism evidence="4 5">
    <name type="scientific">Paxillus involutus ATCC 200175</name>
    <dbReference type="NCBI Taxonomy" id="664439"/>
    <lineage>
        <taxon>Eukaryota</taxon>
        <taxon>Fungi</taxon>
        <taxon>Dikarya</taxon>
        <taxon>Basidiomycota</taxon>
        <taxon>Agaricomycotina</taxon>
        <taxon>Agaricomycetes</taxon>
        <taxon>Agaricomycetidae</taxon>
        <taxon>Boletales</taxon>
        <taxon>Paxilineae</taxon>
        <taxon>Paxillaceae</taxon>
        <taxon>Paxillus</taxon>
    </lineage>
</organism>
<dbReference type="EMBL" id="KN819612">
    <property type="protein sequence ID" value="KIJ08480.1"/>
    <property type="molecule type" value="Genomic_DNA"/>
</dbReference>
<feature type="domain" description="DUF6533" evidence="3">
    <location>
        <begin position="21"/>
        <end position="79"/>
    </location>
</feature>
<reference evidence="4 5" key="1">
    <citation type="submission" date="2014-06" db="EMBL/GenBank/DDBJ databases">
        <authorList>
            <consortium name="DOE Joint Genome Institute"/>
            <person name="Kuo A."/>
            <person name="Kohler A."/>
            <person name="Nagy L.G."/>
            <person name="Floudas D."/>
            <person name="Copeland A."/>
            <person name="Barry K.W."/>
            <person name="Cichocki N."/>
            <person name="Veneault-Fourrey C."/>
            <person name="LaButti K."/>
            <person name="Lindquist E.A."/>
            <person name="Lipzen A."/>
            <person name="Lundell T."/>
            <person name="Morin E."/>
            <person name="Murat C."/>
            <person name="Sun H."/>
            <person name="Tunlid A."/>
            <person name="Henrissat B."/>
            <person name="Grigoriev I.V."/>
            <person name="Hibbett D.S."/>
            <person name="Martin F."/>
            <person name="Nordberg H.P."/>
            <person name="Cantor M.N."/>
            <person name="Hua S.X."/>
        </authorList>
    </citation>
    <scope>NUCLEOTIDE SEQUENCE [LARGE SCALE GENOMIC DNA]</scope>
    <source>
        <strain evidence="4 5">ATCC 200175</strain>
    </source>
</reference>
<feature type="transmembrane region" description="Helical" evidence="2">
    <location>
        <begin position="81"/>
        <end position="98"/>
    </location>
</feature>
<dbReference type="OrthoDB" id="3349377at2759"/>
<dbReference type="Proteomes" id="UP000053647">
    <property type="component" value="Unassembled WGS sequence"/>
</dbReference>
<evidence type="ECO:0000256" key="1">
    <source>
        <dbReference type="SAM" id="MobiDB-lite"/>
    </source>
</evidence>
<feature type="transmembrane region" description="Helical" evidence="2">
    <location>
        <begin position="214"/>
        <end position="234"/>
    </location>
</feature>
<keyword evidence="2" id="KW-0472">Membrane</keyword>
<sequence length="370" mass="41529">MEAEFATIFDDLRLLQTARMCHVAAAVIVLYDHSRSFHLFDVMQLTMVLVLSFPQEVNLIWRRPGSLVSVLYLVNRYGGDGIIIIMNTALVVSPSFSVKDQDVRLVPFAPDGYLTTTIIMELFISCRILLNFEIWGPFFFTWCTQVIMQLRIYAMYMKSWKVLTATAICFIMEITVVSYIVANDFDSTVTYTHEPIPGIFMCTTSPLGKGFTAVFIPIFCFGLLLFCLAAYVACKHMMQIRNVSGSRRLLTTMNMLVRHSTIHFFIGMSACAIAVGMHLGLPALNTETMNSFLVATNIILGSRLVINTREFYSRSAEDESWSGKSTALSQLHSGVGGHAMEMSVRGDNRYLSRGNYDDDGYRSGRKGSDV</sequence>
<dbReference type="HOGENOM" id="CLU_035509_15_0_1"/>
<accession>A0A0C9SZ09</accession>
<keyword evidence="2" id="KW-1133">Transmembrane helix</keyword>
<dbReference type="AlphaFoldDB" id="A0A0C9SZ09"/>
<evidence type="ECO:0000256" key="2">
    <source>
        <dbReference type="SAM" id="Phobius"/>
    </source>
</evidence>
<dbReference type="Pfam" id="PF20151">
    <property type="entry name" value="DUF6533"/>
    <property type="match status" value="1"/>
</dbReference>
<feature type="region of interest" description="Disordered" evidence="1">
    <location>
        <begin position="349"/>
        <end position="370"/>
    </location>
</feature>
<evidence type="ECO:0000313" key="4">
    <source>
        <dbReference type="EMBL" id="KIJ08480.1"/>
    </source>
</evidence>